<evidence type="ECO:0000256" key="3">
    <source>
        <dbReference type="ARBA" id="ARBA00023082"/>
    </source>
</evidence>
<dbReference type="InterPro" id="IPR013324">
    <property type="entry name" value="RNA_pol_sigma_r3/r4-like"/>
</dbReference>
<reference evidence="9" key="2">
    <citation type="submission" date="2021-04" db="EMBL/GenBank/DDBJ databases">
        <authorList>
            <person name="Gilroy R."/>
        </authorList>
    </citation>
    <scope>NUCLEOTIDE SEQUENCE</scope>
    <source>
        <strain evidence="9">CHK32-1732</strain>
    </source>
</reference>
<evidence type="ECO:0000259" key="6">
    <source>
        <dbReference type="Pfam" id="PF04542"/>
    </source>
</evidence>
<evidence type="ECO:0000259" key="8">
    <source>
        <dbReference type="Pfam" id="PF20239"/>
    </source>
</evidence>
<reference evidence="9" key="1">
    <citation type="journal article" date="2021" name="PeerJ">
        <title>Extensive microbial diversity within the chicken gut microbiome revealed by metagenomics and culture.</title>
        <authorList>
            <person name="Gilroy R."/>
            <person name="Ravi A."/>
            <person name="Getino M."/>
            <person name="Pursley I."/>
            <person name="Horton D.L."/>
            <person name="Alikhan N.F."/>
            <person name="Baker D."/>
            <person name="Gharbi K."/>
            <person name="Hall N."/>
            <person name="Watson M."/>
            <person name="Adriaenssens E.M."/>
            <person name="Foster-Nyarko E."/>
            <person name="Jarju S."/>
            <person name="Secka A."/>
            <person name="Antonio M."/>
            <person name="Oren A."/>
            <person name="Chaudhuri R.R."/>
            <person name="La Ragione R."/>
            <person name="Hildebrand F."/>
            <person name="Pallen M.J."/>
        </authorList>
    </citation>
    <scope>NUCLEOTIDE SEQUENCE</scope>
    <source>
        <strain evidence="9">CHK32-1732</strain>
    </source>
</reference>
<dbReference type="InterPro" id="IPR046531">
    <property type="entry name" value="DUF6596"/>
</dbReference>
<comment type="caution">
    <text evidence="9">The sequence shown here is derived from an EMBL/GenBank/DDBJ whole genome shotgun (WGS) entry which is preliminary data.</text>
</comment>
<dbReference type="GO" id="GO:0006352">
    <property type="term" value="P:DNA-templated transcription initiation"/>
    <property type="evidence" value="ECO:0007669"/>
    <property type="project" value="InterPro"/>
</dbReference>
<dbReference type="EMBL" id="DXGC01000073">
    <property type="protein sequence ID" value="HIW91627.1"/>
    <property type="molecule type" value="Genomic_DNA"/>
</dbReference>
<evidence type="ECO:0000259" key="7">
    <source>
        <dbReference type="Pfam" id="PF08281"/>
    </source>
</evidence>
<comment type="similarity">
    <text evidence="1">Belongs to the sigma-70 factor family. ECF subfamily.</text>
</comment>
<dbReference type="PANTHER" id="PTHR47756">
    <property type="entry name" value="BLL6612 PROTEIN-RELATED"/>
    <property type="match status" value="1"/>
</dbReference>
<dbReference type="CDD" id="cd06171">
    <property type="entry name" value="Sigma70_r4"/>
    <property type="match status" value="1"/>
</dbReference>
<dbReference type="NCBIfam" id="TIGR02937">
    <property type="entry name" value="sigma70-ECF"/>
    <property type="match status" value="1"/>
</dbReference>
<dbReference type="Pfam" id="PF04542">
    <property type="entry name" value="Sigma70_r2"/>
    <property type="match status" value="1"/>
</dbReference>
<dbReference type="InterPro" id="IPR013325">
    <property type="entry name" value="RNA_pol_sigma_r2"/>
</dbReference>
<evidence type="ECO:0000256" key="5">
    <source>
        <dbReference type="ARBA" id="ARBA00023163"/>
    </source>
</evidence>
<dbReference type="SUPFAM" id="SSF88946">
    <property type="entry name" value="Sigma2 domain of RNA polymerase sigma factors"/>
    <property type="match status" value="1"/>
</dbReference>
<evidence type="ECO:0000256" key="4">
    <source>
        <dbReference type="ARBA" id="ARBA00023125"/>
    </source>
</evidence>
<dbReference type="SUPFAM" id="SSF88659">
    <property type="entry name" value="Sigma3 and sigma4 domains of RNA polymerase sigma factors"/>
    <property type="match status" value="1"/>
</dbReference>
<dbReference type="Pfam" id="PF20239">
    <property type="entry name" value="DUF6596"/>
    <property type="match status" value="1"/>
</dbReference>
<gene>
    <name evidence="9" type="ORF">H9870_08205</name>
</gene>
<dbReference type="InterPro" id="IPR013249">
    <property type="entry name" value="RNA_pol_sigma70_r4_t2"/>
</dbReference>
<feature type="domain" description="DUF6596" evidence="8">
    <location>
        <begin position="185"/>
        <end position="283"/>
    </location>
</feature>
<keyword evidence="5" id="KW-0804">Transcription</keyword>
<accession>A0A9D1RRT0</accession>
<keyword evidence="4" id="KW-0238">DNA-binding</keyword>
<dbReference type="AlphaFoldDB" id="A0A9D1RRT0"/>
<evidence type="ECO:0000313" key="10">
    <source>
        <dbReference type="Proteomes" id="UP000824190"/>
    </source>
</evidence>
<proteinExistence type="inferred from homology"/>
<feature type="domain" description="RNA polymerase sigma-70 region 2" evidence="6">
    <location>
        <begin position="38"/>
        <end position="86"/>
    </location>
</feature>
<name>A0A9D1RRT0_9CORY</name>
<feature type="domain" description="RNA polymerase sigma factor 70 region 4 type 2" evidence="7">
    <location>
        <begin position="117"/>
        <end position="168"/>
    </location>
</feature>
<dbReference type="InterPro" id="IPR036388">
    <property type="entry name" value="WH-like_DNA-bd_sf"/>
</dbReference>
<organism evidence="9 10">
    <name type="scientific">Candidatus Corynebacterium avicola</name>
    <dbReference type="NCBI Taxonomy" id="2838527"/>
    <lineage>
        <taxon>Bacteria</taxon>
        <taxon>Bacillati</taxon>
        <taxon>Actinomycetota</taxon>
        <taxon>Actinomycetes</taxon>
        <taxon>Mycobacteriales</taxon>
        <taxon>Corynebacteriaceae</taxon>
        <taxon>Corynebacterium</taxon>
    </lineage>
</organism>
<dbReference type="InterPro" id="IPR007627">
    <property type="entry name" value="RNA_pol_sigma70_r2"/>
</dbReference>
<dbReference type="Gene3D" id="1.10.1740.10">
    <property type="match status" value="1"/>
</dbReference>
<dbReference type="Proteomes" id="UP000824190">
    <property type="component" value="Unassembled WGS sequence"/>
</dbReference>
<dbReference type="PANTHER" id="PTHR47756:SF2">
    <property type="entry name" value="BLL6612 PROTEIN"/>
    <property type="match status" value="1"/>
</dbReference>
<dbReference type="Pfam" id="PF08281">
    <property type="entry name" value="Sigma70_r4_2"/>
    <property type="match status" value="1"/>
</dbReference>
<dbReference type="GO" id="GO:0003677">
    <property type="term" value="F:DNA binding"/>
    <property type="evidence" value="ECO:0007669"/>
    <property type="project" value="UniProtKB-KW"/>
</dbReference>
<evidence type="ECO:0000313" key="9">
    <source>
        <dbReference type="EMBL" id="HIW91627.1"/>
    </source>
</evidence>
<dbReference type="Gene3D" id="1.10.10.10">
    <property type="entry name" value="Winged helix-like DNA-binding domain superfamily/Winged helix DNA-binding domain"/>
    <property type="match status" value="1"/>
</dbReference>
<dbReference type="GO" id="GO:0016987">
    <property type="term" value="F:sigma factor activity"/>
    <property type="evidence" value="ECO:0007669"/>
    <property type="project" value="UniProtKB-KW"/>
</dbReference>
<keyword evidence="2" id="KW-0805">Transcription regulation</keyword>
<keyword evidence="3" id="KW-0731">Sigma factor</keyword>
<evidence type="ECO:0000256" key="1">
    <source>
        <dbReference type="ARBA" id="ARBA00010641"/>
    </source>
</evidence>
<evidence type="ECO:0000256" key="2">
    <source>
        <dbReference type="ARBA" id="ARBA00023015"/>
    </source>
</evidence>
<sequence length="419" mass="45334">MTAGDAVEAVQRAYRSEYGRTVAILMRTLGGSGNSVVSGSLGDAEDAVQDAFVAAAETWPEQGVPPNPQAWIVTTARRRAIDRIRRMNTAQRHVEQVAHEQQDEQVVSDDADDELRMILLCTHPRLSPESQVALTLRYAGGLTAAEIARAFGTSEATMAQRLSRAKRTIKDARIGLPEPDRIEDRLPVVLAVIYAIYNEGYTTTSGELSRVDLCQEGVRLARLVAAHGRSDLEATGLLALLLLLQARRRARISADGSLVPLPDQDRSAWDQALIAEGQALVRHCLAVNKPGQYQVQAAIQAVHCDAGSDEDTDWTQILALYDMLLTMVPTPAARTARIVALSHVEGPARALAELDATGAPGTTTDAADRYTLAVRADLLGRTGESEAARDVFLRAAELADNEAEREHLLRRAEDVDPAG</sequence>
<dbReference type="InterPro" id="IPR014284">
    <property type="entry name" value="RNA_pol_sigma-70_dom"/>
</dbReference>
<protein>
    <submittedName>
        <fullName evidence="9">Sigma-70 family RNA polymerase sigma factor</fullName>
    </submittedName>
</protein>